<evidence type="ECO:0000313" key="4">
    <source>
        <dbReference type="Proteomes" id="UP000060043"/>
    </source>
</evidence>
<reference evidence="4 5" key="1">
    <citation type="submission" date="2015-12" db="EMBL/GenBank/DDBJ databases">
        <title>A stable core within a dynamic pangenome in Sulfolobus acidocaldarius.</title>
        <authorList>
            <person name="Anderson R."/>
            <person name="Kouris A."/>
            <person name="Seward C."/>
            <person name="Campbell K."/>
            <person name="Whitaker R."/>
        </authorList>
    </citation>
    <scope>NUCLEOTIDE SEQUENCE [LARGE SCALE GENOMIC DNA]</scope>
    <source>
        <strain evidence="2 5">GG12-C01-09</strain>
        <strain evidence="3 4">NG05B_CO5_07</strain>
    </source>
</reference>
<evidence type="ECO:0000256" key="1">
    <source>
        <dbReference type="SAM" id="Phobius"/>
    </source>
</evidence>
<evidence type="ECO:0000313" key="3">
    <source>
        <dbReference type="EMBL" id="ALU32859.1"/>
    </source>
</evidence>
<feature type="transmembrane region" description="Helical" evidence="1">
    <location>
        <begin position="5"/>
        <end position="26"/>
    </location>
</feature>
<dbReference type="Proteomes" id="UP000065473">
    <property type="component" value="Chromosome"/>
</dbReference>
<proteinExistence type="predicted"/>
<name>A0A0U3GZR0_9CREN</name>
<dbReference type="STRING" id="1435377.SUSAZ_10945"/>
<protein>
    <submittedName>
        <fullName evidence="2">Uncharacterized protein</fullName>
    </submittedName>
</protein>
<keyword evidence="1" id="KW-1133">Transmembrane helix</keyword>
<organism evidence="2 5">
    <name type="scientific">Sulfolobus acidocaldarius</name>
    <dbReference type="NCBI Taxonomy" id="2285"/>
    <lineage>
        <taxon>Archaea</taxon>
        <taxon>Thermoproteota</taxon>
        <taxon>Thermoprotei</taxon>
        <taxon>Sulfolobales</taxon>
        <taxon>Sulfolobaceae</taxon>
        <taxon>Sulfolobus</taxon>
    </lineage>
</organism>
<dbReference type="AlphaFoldDB" id="A0A0U3GZR0"/>
<keyword evidence="1" id="KW-0812">Transmembrane</keyword>
<keyword evidence="1" id="KW-0472">Membrane</keyword>
<evidence type="ECO:0000313" key="5">
    <source>
        <dbReference type="Proteomes" id="UP000065473"/>
    </source>
</evidence>
<dbReference type="Proteomes" id="UP000060043">
    <property type="component" value="Chromosome"/>
</dbReference>
<sequence>MIGVIIIFSTLAMYLLMPFYLPYYSIISKNLISNQYILNIPPNTTLVLKNVTLDQNSYSIEVITNYSNTNVIIVNPDGVAYNNTGYIIYNPQYPGNYTIKLGNPSDSQITVRVNYAVLPSYYISSFYSLSGIISTFLEVLFVIGIIVSGYGLIKIISSRRTKPKPEKRIRN</sequence>
<accession>A0A0U3GZR0</accession>
<dbReference type="EMBL" id="CP013694">
    <property type="protein sequence ID" value="ALU30598.1"/>
    <property type="molecule type" value="Genomic_DNA"/>
</dbReference>
<dbReference type="EMBL" id="CP013695">
    <property type="protein sequence ID" value="ALU32859.1"/>
    <property type="molecule type" value="Genomic_DNA"/>
</dbReference>
<feature type="transmembrane region" description="Helical" evidence="1">
    <location>
        <begin position="126"/>
        <end position="153"/>
    </location>
</feature>
<gene>
    <name evidence="2" type="ORF">ATY89_06480</name>
    <name evidence="3" type="ORF">ATZ20_09505</name>
</gene>
<dbReference type="OMA" id="IYEIIMA"/>
<evidence type="ECO:0000313" key="2">
    <source>
        <dbReference type="EMBL" id="ALU30598.1"/>
    </source>
</evidence>